<keyword evidence="8" id="KW-0418">Kinase</keyword>
<name>A0A9X2P6G1_9BACT</name>
<evidence type="ECO:0000256" key="13">
    <source>
        <dbReference type="SAM" id="Phobius"/>
    </source>
</evidence>
<dbReference type="SUPFAM" id="SSF47384">
    <property type="entry name" value="Homodimeric domain of signal transducing histidine kinase"/>
    <property type="match status" value="1"/>
</dbReference>
<evidence type="ECO:0000256" key="2">
    <source>
        <dbReference type="ARBA" id="ARBA00004141"/>
    </source>
</evidence>
<keyword evidence="17" id="KW-1185">Reference proteome</keyword>
<dbReference type="EC" id="2.7.13.3" evidence="3"/>
<evidence type="ECO:0000256" key="7">
    <source>
        <dbReference type="ARBA" id="ARBA00022741"/>
    </source>
</evidence>
<keyword evidence="11" id="KW-0902">Two-component regulatory system</keyword>
<feature type="transmembrane region" description="Helical" evidence="13">
    <location>
        <begin position="63"/>
        <end position="84"/>
    </location>
</feature>
<proteinExistence type="predicted"/>
<comment type="subcellular location">
    <subcellularLocation>
        <location evidence="2">Membrane</location>
        <topology evidence="2">Multi-pass membrane protein</topology>
    </subcellularLocation>
</comment>
<keyword evidence="5" id="KW-0808">Transferase</keyword>
<dbReference type="Pfam" id="PF16927">
    <property type="entry name" value="HisKA_7TM"/>
    <property type="match status" value="1"/>
</dbReference>
<keyword evidence="10 13" id="KW-1133">Transmembrane helix</keyword>
<dbReference type="GO" id="GO:0005524">
    <property type="term" value="F:ATP binding"/>
    <property type="evidence" value="ECO:0007669"/>
    <property type="project" value="UniProtKB-KW"/>
</dbReference>
<dbReference type="RefSeq" id="WP_258421862.1">
    <property type="nucleotide sequence ID" value="NZ_JANSUY010000001.1"/>
</dbReference>
<dbReference type="GO" id="GO:0000155">
    <property type="term" value="F:phosphorelay sensor kinase activity"/>
    <property type="evidence" value="ECO:0007669"/>
    <property type="project" value="InterPro"/>
</dbReference>
<dbReference type="PANTHER" id="PTHR42878:SF7">
    <property type="entry name" value="SENSOR HISTIDINE KINASE GLRK"/>
    <property type="match status" value="1"/>
</dbReference>
<accession>A0A9X2P6G1</accession>
<evidence type="ECO:0000256" key="4">
    <source>
        <dbReference type="ARBA" id="ARBA00022553"/>
    </source>
</evidence>
<dbReference type="CDD" id="cd00075">
    <property type="entry name" value="HATPase"/>
    <property type="match status" value="1"/>
</dbReference>
<evidence type="ECO:0000256" key="11">
    <source>
        <dbReference type="ARBA" id="ARBA00023012"/>
    </source>
</evidence>
<gene>
    <name evidence="16" type="ORF">NU887_02965</name>
</gene>
<dbReference type="InterPro" id="IPR003594">
    <property type="entry name" value="HATPase_dom"/>
</dbReference>
<dbReference type="CDD" id="cd00130">
    <property type="entry name" value="PAS"/>
    <property type="match status" value="1"/>
</dbReference>
<evidence type="ECO:0000259" key="15">
    <source>
        <dbReference type="PROSITE" id="PS50113"/>
    </source>
</evidence>
<reference evidence="16" key="1">
    <citation type="submission" date="2022-08" db="EMBL/GenBank/DDBJ databases">
        <authorList>
            <person name="Zhang D."/>
        </authorList>
    </citation>
    <scope>NUCLEOTIDE SEQUENCE</scope>
    <source>
        <strain evidence="16">XJ19-11</strain>
    </source>
</reference>
<dbReference type="InterPro" id="IPR035965">
    <property type="entry name" value="PAS-like_dom_sf"/>
</dbReference>
<dbReference type="InterPro" id="IPR005467">
    <property type="entry name" value="His_kinase_dom"/>
</dbReference>
<feature type="transmembrane region" description="Helical" evidence="13">
    <location>
        <begin position="6"/>
        <end position="25"/>
    </location>
</feature>
<evidence type="ECO:0000256" key="9">
    <source>
        <dbReference type="ARBA" id="ARBA00022840"/>
    </source>
</evidence>
<dbReference type="InterPro" id="IPR031621">
    <property type="entry name" value="HisKA_7TM"/>
</dbReference>
<sequence>MELNIFSVTLLFSGIIVAAISTVIIYRLGDSVRWFAFTMLFVSIWALAYGFELSSKNLETMLFWIKIEYIGIALAPGAWLWFCLKYTGLERYTHTKFALLVFGIPVITYFMVFTNSFHHLHYRNVMVDNSGPFPLLAIQPGPWYFIHLSFFYISLFFGIIILLYKFKNADPVFKKQNNLLLLAGLFPWAFNIFYLLGFRPFGHIDLTPYAFLIMYIFVGIGLIRFDLFSIKPIARDKVFEVISKGILVLDPNSRIIDFNPFMTKILERPVSNFIGKRLEDIFGKDSQFEIQLNEQKKISIESSLSLTSGQKDLSVEYVPINDKKGNSLGMMIIFEDITQKKSIQNQIKNQAEELKNLNSLKDKLFTIISHDLKGPIFGIRELIKLSFEGVISQKEFLDILPEINKNMDSVSILLENLLAWTSSQLKGEFLDKRTFELDKLVDQQVSLFEKKTQEKGITLSLQKYGNLQVYADKNMIDLAIRNLISNAIKFSGKGDLLTVFLKENEDNVTVKIKDTGLGISEENLEKLRNRESFTTIGKDKESGTGLGMLLVHDYVIKNGGELKIQSQHGKGSEFSFSLPKNENS</sequence>
<keyword evidence="9 16" id="KW-0067">ATP-binding</keyword>
<feature type="domain" description="PAC" evidence="15">
    <location>
        <begin position="298"/>
        <end position="349"/>
    </location>
</feature>
<dbReference type="EMBL" id="JANSUY010000001">
    <property type="protein sequence ID" value="MCR9013979.1"/>
    <property type="molecule type" value="Genomic_DNA"/>
</dbReference>
<feature type="transmembrane region" description="Helical" evidence="13">
    <location>
        <begin position="96"/>
        <end position="117"/>
    </location>
</feature>
<dbReference type="InterPro" id="IPR000700">
    <property type="entry name" value="PAS-assoc_C"/>
</dbReference>
<dbReference type="InterPro" id="IPR004358">
    <property type="entry name" value="Sig_transdc_His_kin-like_C"/>
</dbReference>
<dbReference type="GO" id="GO:0016020">
    <property type="term" value="C:membrane"/>
    <property type="evidence" value="ECO:0007669"/>
    <property type="project" value="UniProtKB-SubCell"/>
</dbReference>
<feature type="transmembrane region" description="Helical" evidence="13">
    <location>
        <begin position="209"/>
        <end position="227"/>
    </location>
</feature>
<dbReference type="Pfam" id="PF02518">
    <property type="entry name" value="HATPase_c"/>
    <property type="match status" value="1"/>
</dbReference>
<dbReference type="PRINTS" id="PR00344">
    <property type="entry name" value="BCTRLSENSOR"/>
</dbReference>
<dbReference type="PROSITE" id="PS50113">
    <property type="entry name" value="PAC"/>
    <property type="match status" value="1"/>
</dbReference>
<evidence type="ECO:0000256" key="10">
    <source>
        <dbReference type="ARBA" id="ARBA00022989"/>
    </source>
</evidence>
<evidence type="ECO:0000256" key="8">
    <source>
        <dbReference type="ARBA" id="ARBA00022777"/>
    </source>
</evidence>
<organism evidence="16 17">
    <name type="scientific">Aquiflexum gelatinilyticum</name>
    <dbReference type="NCBI Taxonomy" id="2961943"/>
    <lineage>
        <taxon>Bacteria</taxon>
        <taxon>Pseudomonadati</taxon>
        <taxon>Bacteroidota</taxon>
        <taxon>Cytophagia</taxon>
        <taxon>Cytophagales</taxon>
        <taxon>Cyclobacteriaceae</taxon>
        <taxon>Aquiflexum</taxon>
    </lineage>
</organism>
<dbReference type="PROSITE" id="PS50109">
    <property type="entry name" value="HIS_KIN"/>
    <property type="match status" value="1"/>
</dbReference>
<evidence type="ECO:0000256" key="1">
    <source>
        <dbReference type="ARBA" id="ARBA00000085"/>
    </source>
</evidence>
<evidence type="ECO:0000256" key="6">
    <source>
        <dbReference type="ARBA" id="ARBA00022692"/>
    </source>
</evidence>
<evidence type="ECO:0000256" key="12">
    <source>
        <dbReference type="ARBA" id="ARBA00023136"/>
    </source>
</evidence>
<dbReference type="InterPro" id="IPR036097">
    <property type="entry name" value="HisK_dim/P_sf"/>
</dbReference>
<dbReference type="InterPro" id="IPR013656">
    <property type="entry name" value="PAS_4"/>
</dbReference>
<dbReference type="Proteomes" id="UP001142175">
    <property type="component" value="Unassembled WGS sequence"/>
</dbReference>
<comment type="caution">
    <text evidence="16">The sequence shown here is derived from an EMBL/GenBank/DDBJ whole genome shotgun (WGS) entry which is preliminary data.</text>
</comment>
<keyword evidence="7" id="KW-0547">Nucleotide-binding</keyword>
<dbReference type="InterPro" id="IPR003661">
    <property type="entry name" value="HisK_dim/P_dom"/>
</dbReference>
<keyword evidence="6 13" id="KW-0812">Transmembrane</keyword>
<dbReference type="Pfam" id="PF08448">
    <property type="entry name" value="PAS_4"/>
    <property type="match status" value="1"/>
</dbReference>
<dbReference type="SUPFAM" id="SSF55874">
    <property type="entry name" value="ATPase domain of HSP90 chaperone/DNA topoisomerase II/histidine kinase"/>
    <property type="match status" value="1"/>
</dbReference>
<comment type="catalytic activity">
    <reaction evidence="1">
        <text>ATP + protein L-histidine = ADP + protein N-phospho-L-histidine.</text>
        <dbReference type="EC" id="2.7.13.3"/>
    </reaction>
</comment>
<dbReference type="GO" id="GO:0030295">
    <property type="term" value="F:protein kinase activator activity"/>
    <property type="evidence" value="ECO:0007669"/>
    <property type="project" value="TreeGrafter"/>
</dbReference>
<dbReference type="AlphaFoldDB" id="A0A9X2P6G1"/>
<dbReference type="SMART" id="SM00387">
    <property type="entry name" value="HATPase_c"/>
    <property type="match status" value="1"/>
</dbReference>
<dbReference type="GO" id="GO:0007234">
    <property type="term" value="P:osmosensory signaling via phosphorelay pathway"/>
    <property type="evidence" value="ECO:0007669"/>
    <property type="project" value="TreeGrafter"/>
</dbReference>
<evidence type="ECO:0000256" key="5">
    <source>
        <dbReference type="ARBA" id="ARBA00022679"/>
    </source>
</evidence>
<feature type="domain" description="Histidine kinase" evidence="14">
    <location>
        <begin position="367"/>
        <end position="582"/>
    </location>
</feature>
<feature type="transmembrane region" description="Helical" evidence="13">
    <location>
        <begin position="32"/>
        <end position="51"/>
    </location>
</feature>
<dbReference type="PANTHER" id="PTHR42878">
    <property type="entry name" value="TWO-COMPONENT HISTIDINE KINASE"/>
    <property type="match status" value="1"/>
</dbReference>
<feature type="transmembrane region" description="Helical" evidence="13">
    <location>
        <begin position="178"/>
        <end position="197"/>
    </location>
</feature>
<dbReference type="Gene3D" id="3.30.565.10">
    <property type="entry name" value="Histidine kinase-like ATPase, C-terminal domain"/>
    <property type="match status" value="1"/>
</dbReference>
<feature type="transmembrane region" description="Helical" evidence="13">
    <location>
        <begin position="143"/>
        <end position="166"/>
    </location>
</feature>
<dbReference type="InterPro" id="IPR000014">
    <property type="entry name" value="PAS"/>
</dbReference>
<dbReference type="Gene3D" id="3.30.450.20">
    <property type="entry name" value="PAS domain"/>
    <property type="match status" value="1"/>
</dbReference>
<keyword evidence="12 13" id="KW-0472">Membrane</keyword>
<dbReference type="SUPFAM" id="SSF55785">
    <property type="entry name" value="PYP-like sensor domain (PAS domain)"/>
    <property type="match status" value="1"/>
</dbReference>
<dbReference type="Gene3D" id="1.10.287.130">
    <property type="match status" value="1"/>
</dbReference>
<evidence type="ECO:0000259" key="14">
    <source>
        <dbReference type="PROSITE" id="PS50109"/>
    </source>
</evidence>
<dbReference type="CDD" id="cd00082">
    <property type="entry name" value="HisKA"/>
    <property type="match status" value="1"/>
</dbReference>
<evidence type="ECO:0000313" key="17">
    <source>
        <dbReference type="Proteomes" id="UP001142175"/>
    </source>
</evidence>
<protein>
    <recommendedName>
        <fullName evidence="3">histidine kinase</fullName>
        <ecNumber evidence="3">2.7.13.3</ecNumber>
    </recommendedName>
</protein>
<dbReference type="InterPro" id="IPR050351">
    <property type="entry name" value="BphY/WalK/GraS-like"/>
</dbReference>
<dbReference type="InterPro" id="IPR036890">
    <property type="entry name" value="HATPase_C_sf"/>
</dbReference>
<evidence type="ECO:0000313" key="16">
    <source>
        <dbReference type="EMBL" id="MCR9013979.1"/>
    </source>
</evidence>
<keyword evidence="4" id="KW-0597">Phosphoprotein</keyword>
<evidence type="ECO:0000256" key="3">
    <source>
        <dbReference type="ARBA" id="ARBA00012438"/>
    </source>
</evidence>
<dbReference type="GO" id="GO:0000156">
    <property type="term" value="F:phosphorelay response regulator activity"/>
    <property type="evidence" value="ECO:0007669"/>
    <property type="project" value="TreeGrafter"/>
</dbReference>